<gene>
    <name evidence="1" type="ORF">ACOLOM_LOCUS2897</name>
</gene>
<dbReference type="Proteomes" id="UP000789525">
    <property type="component" value="Unassembled WGS sequence"/>
</dbReference>
<feature type="non-terminal residue" evidence="1">
    <location>
        <position position="136"/>
    </location>
</feature>
<reference evidence="1" key="1">
    <citation type="submission" date="2021-06" db="EMBL/GenBank/DDBJ databases">
        <authorList>
            <person name="Kallberg Y."/>
            <person name="Tangrot J."/>
            <person name="Rosling A."/>
        </authorList>
    </citation>
    <scope>NUCLEOTIDE SEQUENCE</scope>
    <source>
        <strain evidence="1">CL356</strain>
    </source>
</reference>
<dbReference type="EMBL" id="CAJVPT010004022">
    <property type="protein sequence ID" value="CAG8503317.1"/>
    <property type="molecule type" value="Genomic_DNA"/>
</dbReference>
<accession>A0ACA9L1G1</accession>
<keyword evidence="2" id="KW-1185">Reference proteome</keyword>
<proteinExistence type="predicted"/>
<organism evidence="1 2">
    <name type="scientific">Acaulospora colombiana</name>
    <dbReference type="NCBI Taxonomy" id="27376"/>
    <lineage>
        <taxon>Eukaryota</taxon>
        <taxon>Fungi</taxon>
        <taxon>Fungi incertae sedis</taxon>
        <taxon>Mucoromycota</taxon>
        <taxon>Glomeromycotina</taxon>
        <taxon>Glomeromycetes</taxon>
        <taxon>Diversisporales</taxon>
        <taxon>Acaulosporaceae</taxon>
        <taxon>Acaulospora</taxon>
    </lineage>
</organism>
<evidence type="ECO:0000313" key="1">
    <source>
        <dbReference type="EMBL" id="CAG8503317.1"/>
    </source>
</evidence>
<evidence type="ECO:0000313" key="2">
    <source>
        <dbReference type="Proteomes" id="UP000789525"/>
    </source>
</evidence>
<comment type="caution">
    <text evidence="1">The sequence shown here is derived from an EMBL/GenBank/DDBJ whole genome shotgun (WGS) entry which is preliminary data.</text>
</comment>
<name>A0ACA9L1G1_9GLOM</name>
<protein>
    <submittedName>
        <fullName evidence="1">11663_t:CDS:1</fullName>
    </submittedName>
</protein>
<sequence length="136" mass="15517">MTENSQDQPDSTRKPLTERLKNLIPSVKKIVYSTCSVYAQENEHVVKRALEQTNIFELADKKDVMPSWPRRGIASEMSDNEEAAGKLVRSIPDEDYTNGFFVACFIRKPIQDGDGERNGRNAMANNVIKKSKKRKR</sequence>